<evidence type="ECO:0000313" key="9">
    <source>
        <dbReference type="Proteomes" id="UP000183809"/>
    </source>
</evidence>
<reference evidence="8 9" key="1">
    <citation type="submission" date="2016-10" db="EMBL/GenBank/DDBJ databases">
        <title>Proteomics and genomics reveal pathogen-plant mechanisms compatible with a hemibiotrophic lifestyle of Diplodia corticola.</title>
        <authorList>
            <person name="Fernandes I."/>
            <person name="De Jonge R."/>
            <person name="Van De Peer Y."/>
            <person name="Devreese B."/>
            <person name="Alves A."/>
            <person name="Esteves A.C."/>
        </authorList>
    </citation>
    <scope>NUCLEOTIDE SEQUENCE [LARGE SCALE GENOMIC DNA]</scope>
    <source>
        <strain evidence="8 9">CBS 112549</strain>
    </source>
</reference>
<evidence type="ECO:0000256" key="4">
    <source>
        <dbReference type="ARBA" id="ARBA00023157"/>
    </source>
</evidence>
<evidence type="ECO:0000256" key="3">
    <source>
        <dbReference type="ARBA" id="ARBA00022729"/>
    </source>
</evidence>
<feature type="signal peptide" evidence="6">
    <location>
        <begin position="1"/>
        <end position="16"/>
    </location>
</feature>
<feature type="domain" description="AA1-like" evidence="7">
    <location>
        <begin position="1"/>
        <end position="118"/>
    </location>
</feature>
<dbReference type="Proteomes" id="UP000183809">
    <property type="component" value="Unassembled WGS sequence"/>
</dbReference>
<dbReference type="Gene3D" id="2.40.350.20">
    <property type="match status" value="1"/>
</dbReference>
<evidence type="ECO:0000256" key="1">
    <source>
        <dbReference type="ARBA" id="ARBA00004613"/>
    </source>
</evidence>
<proteinExistence type="predicted"/>
<feature type="disulfide bond" evidence="5">
    <location>
        <begin position="42"/>
        <end position="57"/>
    </location>
</feature>
<dbReference type="GeneID" id="31017994"/>
<sequence>MQFFIAAAALLGLASAAKVTDATLRDNNGLQSAELSIDGVKCSATSAAALGARQIACPGSAFSWHVDGSASDYQVTLFKGTNTGDPQASAKLPVDCRAGGAGQNDQVCTQVGDATVDI</sequence>
<evidence type="ECO:0000256" key="2">
    <source>
        <dbReference type="ARBA" id="ARBA00022525"/>
    </source>
</evidence>
<accession>A0A1J9RRE9</accession>
<evidence type="ECO:0000259" key="7">
    <source>
        <dbReference type="PROSITE" id="PS51895"/>
    </source>
</evidence>
<dbReference type="PROSITE" id="PS51895">
    <property type="entry name" value="AA1"/>
    <property type="match status" value="1"/>
</dbReference>
<keyword evidence="2" id="KW-0964">Secreted</keyword>
<keyword evidence="9" id="KW-1185">Reference proteome</keyword>
<dbReference type="OrthoDB" id="3928926at2759"/>
<comment type="caution">
    <text evidence="8">The sequence shown here is derived from an EMBL/GenBank/DDBJ whole genome shotgun (WGS) entry which is preliminary data.</text>
</comment>
<dbReference type="RefSeq" id="XP_020126736.1">
    <property type="nucleotide sequence ID" value="XM_020277733.1"/>
</dbReference>
<gene>
    <name evidence="8" type="ORF">BKCO1_6000066</name>
</gene>
<feature type="chain" id="PRO_5012023903" evidence="6">
    <location>
        <begin position="17"/>
        <end position="118"/>
    </location>
</feature>
<organism evidence="8 9">
    <name type="scientific">Diplodia corticola</name>
    <dbReference type="NCBI Taxonomy" id="236234"/>
    <lineage>
        <taxon>Eukaryota</taxon>
        <taxon>Fungi</taxon>
        <taxon>Dikarya</taxon>
        <taxon>Ascomycota</taxon>
        <taxon>Pezizomycotina</taxon>
        <taxon>Dothideomycetes</taxon>
        <taxon>Dothideomycetes incertae sedis</taxon>
        <taxon>Botryosphaeriales</taxon>
        <taxon>Botryosphaeriaceae</taxon>
        <taxon>Diplodia</taxon>
    </lineage>
</organism>
<name>A0A1J9RRE9_9PEZI</name>
<evidence type="ECO:0000256" key="5">
    <source>
        <dbReference type="PROSITE-ProRule" id="PRU01243"/>
    </source>
</evidence>
<keyword evidence="4 5" id="KW-1015">Disulfide bond</keyword>
<dbReference type="GO" id="GO:0005576">
    <property type="term" value="C:extracellular region"/>
    <property type="evidence" value="ECO:0007669"/>
    <property type="project" value="UniProtKB-SubCell"/>
</dbReference>
<evidence type="ECO:0000313" key="8">
    <source>
        <dbReference type="EMBL" id="OJD30476.1"/>
    </source>
</evidence>
<evidence type="ECO:0000256" key="6">
    <source>
        <dbReference type="SAM" id="SignalP"/>
    </source>
</evidence>
<dbReference type="Pfam" id="PF16541">
    <property type="entry name" value="AltA1"/>
    <property type="match status" value="1"/>
</dbReference>
<feature type="disulfide bond" evidence="5">
    <location>
        <begin position="96"/>
        <end position="108"/>
    </location>
</feature>
<protein>
    <submittedName>
        <fullName evidence="8">Major allergen alt</fullName>
    </submittedName>
</protein>
<comment type="subcellular location">
    <subcellularLocation>
        <location evidence="1">Secreted</location>
    </subcellularLocation>
</comment>
<dbReference type="EMBL" id="MNUE01000060">
    <property type="protein sequence ID" value="OJD30476.1"/>
    <property type="molecule type" value="Genomic_DNA"/>
</dbReference>
<keyword evidence="3 6" id="KW-0732">Signal</keyword>
<dbReference type="InterPro" id="IPR032382">
    <property type="entry name" value="AltA1"/>
</dbReference>
<dbReference type="AlphaFoldDB" id="A0A1J9RRE9"/>